<keyword evidence="7 8" id="KW-0472">Membrane</keyword>
<dbReference type="Proteomes" id="UP000320333">
    <property type="component" value="Unassembled WGS sequence"/>
</dbReference>
<organism evidence="10 11">
    <name type="scientific">Chytriomyces confervae</name>
    <dbReference type="NCBI Taxonomy" id="246404"/>
    <lineage>
        <taxon>Eukaryota</taxon>
        <taxon>Fungi</taxon>
        <taxon>Fungi incertae sedis</taxon>
        <taxon>Chytridiomycota</taxon>
        <taxon>Chytridiomycota incertae sedis</taxon>
        <taxon>Chytridiomycetes</taxon>
        <taxon>Chytridiales</taxon>
        <taxon>Chytriomycetaceae</taxon>
        <taxon>Chytriomyces</taxon>
    </lineage>
</organism>
<name>A0A507FEF8_9FUNG</name>
<dbReference type="GO" id="GO:0055085">
    <property type="term" value="P:transmembrane transport"/>
    <property type="evidence" value="ECO:0007669"/>
    <property type="project" value="InterPro"/>
</dbReference>
<protein>
    <recommendedName>
        <fullName evidence="12">Mitochondrial thiamine pyrophosphate carrier 1</fullName>
    </recommendedName>
</protein>
<dbReference type="AlphaFoldDB" id="A0A507FEF8"/>
<gene>
    <name evidence="10" type="ORF">CcCBS67573_g04585</name>
</gene>
<evidence type="ECO:0000313" key="10">
    <source>
        <dbReference type="EMBL" id="TPX74135.1"/>
    </source>
</evidence>
<comment type="caution">
    <text evidence="10">The sequence shown here is derived from an EMBL/GenBank/DDBJ whole genome shotgun (WGS) entry which is preliminary data.</text>
</comment>
<dbReference type="InterPro" id="IPR023395">
    <property type="entry name" value="MCP_dom_sf"/>
</dbReference>
<dbReference type="OrthoDB" id="18574at2759"/>
<feature type="repeat" description="Solcar" evidence="8">
    <location>
        <begin position="143"/>
        <end position="239"/>
    </location>
</feature>
<comment type="subcellular location">
    <subcellularLocation>
        <location evidence="1">Mitochondrion membrane</location>
        <topology evidence="1">Multi-pass membrane protein</topology>
    </subcellularLocation>
</comment>
<dbReference type="Pfam" id="PF00153">
    <property type="entry name" value="Mito_carr"/>
    <property type="match status" value="3"/>
</dbReference>
<evidence type="ECO:0000256" key="9">
    <source>
        <dbReference type="RuleBase" id="RU000488"/>
    </source>
</evidence>
<dbReference type="EMBL" id="QEAP01000142">
    <property type="protein sequence ID" value="TPX74135.1"/>
    <property type="molecule type" value="Genomic_DNA"/>
</dbReference>
<dbReference type="SUPFAM" id="SSF103506">
    <property type="entry name" value="Mitochondrial carrier"/>
    <property type="match status" value="1"/>
</dbReference>
<feature type="repeat" description="Solcar" evidence="8">
    <location>
        <begin position="47"/>
        <end position="133"/>
    </location>
</feature>
<evidence type="ECO:0000256" key="6">
    <source>
        <dbReference type="ARBA" id="ARBA00023128"/>
    </source>
</evidence>
<dbReference type="PRINTS" id="PR00926">
    <property type="entry name" value="MITOCARRIER"/>
</dbReference>
<dbReference type="InterPro" id="IPR002067">
    <property type="entry name" value="MCP"/>
</dbReference>
<proteinExistence type="inferred from homology"/>
<sequence>MALIVREEGVKGLWKGNWPAEYLYLTYGAVQFLVYHEWQKSTTGLLPETPRSFIGGAISGCVATFATYPLDLLRTRFAMQGASRIYTSLYGACREIHQTEGIPGFYRGVWPSILQIAPYMGIMFAVQGKLSETFERIENPYWNHAWDHFTSGGVAGMLSKTAVMPFDVVRKRLQVQGPSRKSYILSDIPRYNGGFFACARQIAVHEGLGALYKGLWPGLVKTAPSSAITFWVVGECRRMFGAYNERTPLRQSG</sequence>
<dbReference type="PROSITE" id="PS50920">
    <property type="entry name" value="SOLCAR"/>
    <property type="match status" value="3"/>
</dbReference>
<keyword evidence="11" id="KW-1185">Reference proteome</keyword>
<keyword evidence="3 8" id="KW-0812">Transmembrane</keyword>
<evidence type="ECO:0008006" key="12">
    <source>
        <dbReference type="Google" id="ProtNLM"/>
    </source>
</evidence>
<accession>A0A507FEF8</accession>
<keyword evidence="5" id="KW-1133">Transmembrane helix</keyword>
<evidence type="ECO:0000256" key="2">
    <source>
        <dbReference type="ARBA" id="ARBA00022448"/>
    </source>
</evidence>
<keyword evidence="6" id="KW-0496">Mitochondrion</keyword>
<dbReference type="GO" id="GO:0031966">
    <property type="term" value="C:mitochondrial membrane"/>
    <property type="evidence" value="ECO:0007669"/>
    <property type="project" value="UniProtKB-SubCell"/>
</dbReference>
<keyword evidence="2 9" id="KW-0813">Transport</keyword>
<comment type="similarity">
    <text evidence="9">Belongs to the mitochondrial carrier (TC 2.A.29) family.</text>
</comment>
<evidence type="ECO:0000256" key="3">
    <source>
        <dbReference type="ARBA" id="ARBA00022692"/>
    </source>
</evidence>
<evidence type="ECO:0000256" key="8">
    <source>
        <dbReference type="PROSITE-ProRule" id="PRU00282"/>
    </source>
</evidence>
<evidence type="ECO:0000256" key="1">
    <source>
        <dbReference type="ARBA" id="ARBA00004225"/>
    </source>
</evidence>
<reference evidence="10 11" key="1">
    <citation type="journal article" date="2019" name="Sci. Rep.">
        <title>Comparative genomics of chytrid fungi reveal insights into the obligate biotrophic and pathogenic lifestyle of Synchytrium endobioticum.</title>
        <authorList>
            <person name="van de Vossenberg B.T.L.H."/>
            <person name="Warris S."/>
            <person name="Nguyen H.D.T."/>
            <person name="van Gent-Pelzer M.P.E."/>
            <person name="Joly D.L."/>
            <person name="van de Geest H.C."/>
            <person name="Bonants P.J.M."/>
            <person name="Smith D.S."/>
            <person name="Levesque C.A."/>
            <person name="van der Lee T.A.J."/>
        </authorList>
    </citation>
    <scope>NUCLEOTIDE SEQUENCE [LARGE SCALE GENOMIC DNA]</scope>
    <source>
        <strain evidence="10 11">CBS 675.73</strain>
    </source>
</reference>
<evidence type="ECO:0000256" key="7">
    <source>
        <dbReference type="ARBA" id="ARBA00023136"/>
    </source>
</evidence>
<dbReference type="PANTHER" id="PTHR24089">
    <property type="entry name" value="SOLUTE CARRIER FAMILY 25"/>
    <property type="match status" value="1"/>
</dbReference>
<evidence type="ECO:0000256" key="5">
    <source>
        <dbReference type="ARBA" id="ARBA00022989"/>
    </source>
</evidence>
<evidence type="ECO:0000256" key="4">
    <source>
        <dbReference type="ARBA" id="ARBA00022737"/>
    </source>
</evidence>
<dbReference type="Gene3D" id="1.50.40.10">
    <property type="entry name" value="Mitochondrial carrier domain"/>
    <property type="match status" value="1"/>
</dbReference>
<dbReference type="STRING" id="246404.A0A507FEF8"/>
<evidence type="ECO:0000313" key="11">
    <source>
        <dbReference type="Proteomes" id="UP000320333"/>
    </source>
</evidence>
<dbReference type="InterPro" id="IPR018108">
    <property type="entry name" value="MCP_transmembrane"/>
</dbReference>
<keyword evidence="4" id="KW-0677">Repeat</keyword>
<feature type="repeat" description="Solcar" evidence="8">
    <location>
        <begin position="1"/>
        <end position="41"/>
    </location>
</feature>